<comment type="function">
    <text evidence="9">Channel that opens in response to stretch forces in the membrane lipid bilayer. May participate in the regulation of osmotic pressure changes within the cell.</text>
</comment>
<evidence type="ECO:0000256" key="4">
    <source>
        <dbReference type="ARBA" id="ARBA00022692"/>
    </source>
</evidence>
<evidence type="ECO:0000313" key="11">
    <source>
        <dbReference type="Proteomes" id="UP000824091"/>
    </source>
</evidence>
<evidence type="ECO:0000256" key="5">
    <source>
        <dbReference type="ARBA" id="ARBA00022989"/>
    </source>
</evidence>
<dbReference type="GO" id="GO:0008381">
    <property type="term" value="F:mechanosensitive monoatomic ion channel activity"/>
    <property type="evidence" value="ECO:0007669"/>
    <property type="project" value="UniProtKB-UniRule"/>
</dbReference>
<dbReference type="HAMAP" id="MF_00115">
    <property type="entry name" value="MscL"/>
    <property type="match status" value="1"/>
</dbReference>
<comment type="caution">
    <text evidence="10">The sequence shown here is derived from an EMBL/GenBank/DDBJ whole genome shotgun (WGS) entry which is preliminary data.</text>
</comment>
<dbReference type="InterPro" id="IPR001185">
    <property type="entry name" value="MS_channel"/>
</dbReference>
<comment type="subunit">
    <text evidence="9">Homopentamer.</text>
</comment>
<keyword evidence="4 9" id="KW-0812">Transmembrane</keyword>
<evidence type="ECO:0000256" key="9">
    <source>
        <dbReference type="HAMAP-Rule" id="MF_00115"/>
    </source>
</evidence>
<feature type="transmembrane region" description="Helical" evidence="9">
    <location>
        <begin position="71"/>
        <end position="90"/>
    </location>
</feature>
<keyword evidence="7 9" id="KW-0472">Membrane</keyword>
<dbReference type="Pfam" id="PF01741">
    <property type="entry name" value="MscL"/>
    <property type="match status" value="1"/>
</dbReference>
<keyword evidence="8 9" id="KW-0407">Ion channel</keyword>
<evidence type="ECO:0000256" key="3">
    <source>
        <dbReference type="ARBA" id="ARBA00022475"/>
    </source>
</evidence>
<dbReference type="PRINTS" id="PR01264">
    <property type="entry name" value="MECHCHANNEL"/>
</dbReference>
<evidence type="ECO:0000256" key="2">
    <source>
        <dbReference type="ARBA" id="ARBA00022448"/>
    </source>
</evidence>
<name>A0A9D1I4B3_9FIRM</name>
<dbReference type="PANTHER" id="PTHR30266">
    <property type="entry name" value="MECHANOSENSITIVE CHANNEL MSCL"/>
    <property type="match status" value="1"/>
</dbReference>
<protein>
    <recommendedName>
        <fullName evidence="9">Large-conductance mechanosensitive channel</fullName>
    </recommendedName>
</protein>
<dbReference type="SUPFAM" id="SSF81330">
    <property type="entry name" value="Gated mechanosensitive channel"/>
    <property type="match status" value="1"/>
</dbReference>
<reference evidence="10" key="1">
    <citation type="submission" date="2020-10" db="EMBL/GenBank/DDBJ databases">
        <authorList>
            <person name="Gilroy R."/>
        </authorList>
    </citation>
    <scope>NUCLEOTIDE SEQUENCE</scope>
    <source>
        <strain evidence="10">11300</strain>
    </source>
</reference>
<dbReference type="NCBIfam" id="TIGR00220">
    <property type="entry name" value="mscL"/>
    <property type="match status" value="1"/>
</dbReference>
<evidence type="ECO:0000256" key="6">
    <source>
        <dbReference type="ARBA" id="ARBA00023065"/>
    </source>
</evidence>
<dbReference type="Gene3D" id="1.10.1200.120">
    <property type="entry name" value="Large-conductance mechanosensitive channel, MscL, domain 1"/>
    <property type="match status" value="1"/>
</dbReference>
<dbReference type="EMBL" id="DVMO01000105">
    <property type="protein sequence ID" value="HIU28126.1"/>
    <property type="molecule type" value="Genomic_DNA"/>
</dbReference>
<feature type="transmembrane region" description="Helical" evidence="9">
    <location>
        <begin position="45"/>
        <end position="65"/>
    </location>
</feature>
<sequence length="131" mass="14364">MKKFIAEFKEFIARGNVMTMAVGIIIGGAFTSIVNSLVNDVITPVIGIIIGGIDFSAVIIGFGSAQIMVGNFIQSVITFLLTALVIFVMMKLFNRFTRKKEETADQPPSEPAPSKEELLLAEIRDLLKEQK</sequence>
<dbReference type="GO" id="GO:0005886">
    <property type="term" value="C:plasma membrane"/>
    <property type="evidence" value="ECO:0007669"/>
    <property type="project" value="UniProtKB-SubCell"/>
</dbReference>
<keyword evidence="6 9" id="KW-0406">Ion transport</keyword>
<keyword evidence="5 9" id="KW-1133">Transmembrane helix</keyword>
<accession>A0A9D1I4B3</accession>
<feature type="transmembrane region" description="Helical" evidence="9">
    <location>
        <begin position="20"/>
        <end position="38"/>
    </location>
</feature>
<comment type="similarity">
    <text evidence="9">Belongs to the MscL family.</text>
</comment>
<proteinExistence type="inferred from homology"/>
<gene>
    <name evidence="9 10" type="primary">mscL</name>
    <name evidence="10" type="ORF">IAD16_07100</name>
</gene>
<dbReference type="InterPro" id="IPR036019">
    <property type="entry name" value="MscL_channel"/>
</dbReference>
<evidence type="ECO:0000256" key="8">
    <source>
        <dbReference type="ARBA" id="ARBA00023303"/>
    </source>
</evidence>
<evidence type="ECO:0000256" key="7">
    <source>
        <dbReference type="ARBA" id="ARBA00023136"/>
    </source>
</evidence>
<evidence type="ECO:0000313" key="10">
    <source>
        <dbReference type="EMBL" id="HIU28126.1"/>
    </source>
</evidence>
<keyword evidence="2 9" id="KW-0813">Transport</keyword>
<dbReference type="AlphaFoldDB" id="A0A9D1I4B3"/>
<keyword evidence="3 9" id="KW-1003">Cell membrane</keyword>
<dbReference type="NCBIfam" id="NF001843">
    <property type="entry name" value="PRK00567.1-4"/>
    <property type="match status" value="1"/>
</dbReference>
<dbReference type="PANTHER" id="PTHR30266:SF2">
    <property type="entry name" value="LARGE-CONDUCTANCE MECHANOSENSITIVE CHANNEL"/>
    <property type="match status" value="1"/>
</dbReference>
<evidence type="ECO:0000256" key="1">
    <source>
        <dbReference type="ARBA" id="ARBA00004141"/>
    </source>
</evidence>
<dbReference type="InterPro" id="IPR037673">
    <property type="entry name" value="MSC/AndL"/>
</dbReference>
<dbReference type="Proteomes" id="UP000824091">
    <property type="component" value="Unassembled WGS sequence"/>
</dbReference>
<comment type="subcellular location">
    <subcellularLocation>
        <location evidence="9">Cell membrane</location>
        <topology evidence="9">Multi-pass membrane protein</topology>
    </subcellularLocation>
    <subcellularLocation>
        <location evidence="1">Membrane</location>
        <topology evidence="1">Multi-pass membrane protein</topology>
    </subcellularLocation>
</comment>
<organism evidence="10 11">
    <name type="scientific">Candidatus Fimisoma avicola</name>
    <dbReference type="NCBI Taxonomy" id="2840826"/>
    <lineage>
        <taxon>Bacteria</taxon>
        <taxon>Bacillati</taxon>
        <taxon>Bacillota</taxon>
        <taxon>Clostridia</taxon>
        <taxon>Eubacteriales</taxon>
        <taxon>Candidatus Fimisoma</taxon>
    </lineage>
</organism>
<reference evidence="10" key="2">
    <citation type="journal article" date="2021" name="PeerJ">
        <title>Extensive microbial diversity within the chicken gut microbiome revealed by metagenomics and culture.</title>
        <authorList>
            <person name="Gilroy R."/>
            <person name="Ravi A."/>
            <person name="Getino M."/>
            <person name="Pursley I."/>
            <person name="Horton D.L."/>
            <person name="Alikhan N.F."/>
            <person name="Baker D."/>
            <person name="Gharbi K."/>
            <person name="Hall N."/>
            <person name="Watson M."/>
            <person name="Adriaenssens E.M."/>
            <person name="Foster-Nyarko E."/>
            <person name="Jarju S."/>
            <person name="Secka A."/>
            <person name="Antonio M."/>
            <person name="Oren A."/>
            <person name="Chaudhuri R.R."/>
            <person name="La Ragione R."/>
            <person name="Hildebrand F."/>
            <person name="Pallen M.J."/>
        </authorList>
    </citation>
    <scope>NUCLEOTIDE SEQUENCE</scope>
    <source>
        <strain evidence="10">11300</strain>
    </source>
</reference>